<evidence type="ECO:0000313" key="2">
    <source>
        <dbReference type="Proteomes" id="UP000308836"/>
    </source>
</evidence>
<dbReference type="EMBL" id="SRYG01000006">
    <property type="protein sequence ID" value="TGY66430.1"/>
    <property type="molecule type" value="Genomic_DNA"/>
</dbReference>
<evidence type="ECO:0000313" key="1">
    <source>
        <dbReference type="EMBL" id="TGY66430.1"/>
    </source>
</evidence>
<dbReference type="EC" id="1.1.1.27" evidence="1"/>
<dbReference type="Proteomes" id="UP000308836">
    <property type="component" value="Unassembled WGS sequence"/>
</dbReference>
<comment type="caution">
    <text evidence="1">The sequence shown here is derived from an EMBL/GenBank/DDBJ whole genome shotgun (WGS) entry which is preliminary data.</text>
</comment>
<reference evidence="1" key="1">
    <citation type="submission" date="2019-04" db="EMBL/GenBank/DDBJ databases">
        <title>Microbes associate with the intestines of laboratory mice.</title>
        <authorList>
            <person name="Navarre W."/>
            <person name="Wong E."/>
            <person name="Huang K."/>
            <person name="Tropini C."/>
            <person name="Ng K."/>
            <person name="Yu B."/>
        </authorList>
    </citation>
    <scope>NUCLEOTIDE SEQUENCE</scope>
    <source>
        <strain evidence="1">NM09_H32</strain>
    </source>
</reference>
<keyword evidence="2" id="KW-1185">Reference proteome</keyword>
<protein>
    <submittedName>
        <fullName evidence="1">L-lactate dehydrogenase</fullName>
        <ecNumber evidence="1">1.1.1.27</ecNumber>
    </submittedName>
</protein>
<accession>A0AC61R8S5</accession>
<gene>
    <name evidence="1" type="ORF">E5336_03815</name>
</gene>
<proteinExistence type="predicted"/>
<name>A0AC61R8S5_9FIRM</name>
<sequence length="319" mass="35177">MKNNKKIVLVGTGLVGMSFAYSLVVQGNVDELVLIDLNKEKAIGEAMDLQHAGCFAKKQIRMKAGDYADCKGADIVVITAGIIQRSDQTRLDLTVDNTKIVQSVTEQIMASGFDGILIVATNPVDLMTAVAQKVSNLPTNRVIGTGTLLDTARLRFRLSECLQVSPYNIHAYVFGEHGDSSFVPWSHACIGSKTIRNVLKSRKIDEDMLEEVFDEVRNAGYEIVNRKKSTYYGIGMTLNRLVQAVLNDENSILTVSAKQNGEYGYTGIYNGVPAIIGAKGVIEKLELELEPAEQQRFLDSCRLLEKIWTETVNPVLESR</sequence>
<organism evidence="1 2">
    <name type="scientific">Dubosiella muris</name>
    <dbReference type="NCBI Taxonomy" id="3038133"/>
    <lineage>
        <taxon>Bacteria</taxon>
        <taxon>Bacillati</taxon>
        <taxon>Bacillota</taxon>
        <taxon>Erysipelotrichia</taxon>
        <taxon>Erysipelotrichales</taxon>
        <taxon>Erysipelotrichaceae</taxon>
        <taxon>Dubosiella</taxon>
    </lineage>
</organism>
<keyword evidence="1" id="KW-0560">Oxidoreductase</keyword>